<feature type="binding site" evidence="5">
    <location>
        <begin position="10"/>
        <end position="15"/>
    </location>
    <ligand>
        <name>ATP</name>
        <dbReference type="ChEBI" id="CHEBI:30616"/>
    </ligand>
</feature>
<name>A0A327KMN2_9BRAD</name>
<evidence type="ECO:0000256" key="3">
    <source>
        <dbReference type="ARBA" id="ARBA00022741"/>
    </source>
</evidence>
<comment type="caution">
    <text evidence="5">Lacks conserved residue(s) required for the propagation of feature annotation.</text>
</comment>
<dbReference type="GO" id="GO:0044209">
    <property type="term" value="P:AMP salvage"/>
    <property type="evidence" value="ECO:0007669"/>
    <property type="project" value="UniProtKB-UniRule"/>
</dbReference>
<accession>A0A327KMN2</accession>
<dbReference type="EMBL" id="NPEU01000106">
    <property type="protein sequence ID" value="RAI38823.1"/>
    <property type="molecule type" value="Genomic_DNA"/>
</dbReference>
<comment type="pathway">
    <text evidence="5">Purine metabolism; AMP biosynthesis via salvage pathway; AMP from ADP: step 1/1.</text>
</comment>
<comment type="caution">
    <text evidence="8">The sequence shown here is derived from an EMBL/GenBank/DDBJ whole genome shotgun (WGS) entry which is preliminary data.</text>
</comment>
<evidence type="ECO:0000313" key="8">
    <source>
        <dbReference type="EMBL" id="RAI38823.1"/>
    </source>
</evidence>
<keyword evidence="5 7" id="KW-0067">ATP-binding</keyword>
<evidence type="ECO:0000256" key="7">
    <source>
        <dbReference type="RuleBase" id="RU003331"/>
    </source>
</evidence>
<dbReference type="GO" id="GO:0004017">
    <property type="term" value="F:AMP kinase activity"/>
    <property type="evidence" value="ECO:0007669"/>
    <property type="project" value="UniProtKB-UniRule"/>
</dbReference>
<organism evidence="8 9">
    <name type="scientific">Rhodoplanes elegans</name>
    <dbReference type="NCBI Taxonomy" id="29408"/>
    <lineage>
        <taxon>Bacteria</taxon>
        <taxon>Pseudomonadati</taxon>
        <taxon>Pseudomonadota</taxon>
        <taxon>Alphaproteobacteria</taxon>
        <taxon>Hyphomicrobiales</taxon>
        <taxon>Nitrobacteraceae</taxon>
        <taxon>Rhodoplanes</taxon>
    </lineage>
</organism>
<dbReference type="InterPro" id="IPR006259">
    <property type="entry name" value="Adenyl_kin_sub"/>
</dbReference>
<keyword evidence="1 5" id="KW-0808">Transferase</keyword>
<feature type="region of interest" description="NMP" evidence="5">
    <location>
        <begin position="30"/>
        <end position="59"/>
    </location>
</feature>
<dbReference type="SUPFAM" id="SSF52540">
    <property type="entry name" value="P-loop containing nucleoside triphosphate hydrolases"/>
    <property type="match status" value="1"/>
</dbReference>
<dbReference type="InterPro" id="IPR027417">
    <property type="entry name" value="P-loop_NTPase"/>
</dbReference>
<dbReference type="RefSeq" id="WP_111357298.1">
    <property type="nucleotide sequence ID" value="NZ_NHSK01000001.1"/>
</dbReference>
<dbReference type="InterPro" id="IPR033690">
    <property type="entry name" value="Adenylat_kinase_CS"/>
</dbReference>
<dbReference type="PRINTS" id="PR00094">
    <property type="entry name" value="ADENYLTKNASE"/>
</dbReference>
<evidence type="ECO:0000313" key="9">
    <source>
        <dbReference type="Proteomes" id="UP000248863"/>
    </source>
</evidence>
<evidence type="ECO:0000256" key="5">
    <source>
        <dbReference type="HAMAP-Rule" id="MF_00235"/>
    </source>
</evidence>
<keyword evidence="5" id="KW-0963">Cytoplasm</keyword>
<dbReference type="NCBIfam" id="NF011104">
    <property type="entry name" value="PRK14531.1"/>
    <property type="match status" value="1"/>
</dbReference>
<comment type="similarity">
    <text evidence="5 6">Belongs to the adenylate kinase family.</text>
</comment>
<proteinExistence type="inferred from homology"/>
<dbReference type="PROSITE" id="PS00113">
    <property type="entry name" value="ADENYLATE_KINASE"/>
    <property type="match status" value="1"/>
</dbReference>
<dbReference type="Pfam" id="PF00406">
    <property type="entry name" value="ADK"/>
    <property type="match status" value="1"/>
</dbReference>
<feature type="binding site" evidence="5">
    <location>
        <position position="92"/>
    </location>
    <ligand>
        <name>AMP</name>
        <dbReference type="ChEBI" id="CHEBI:456215"/>
    </ligand>
</feature>
<comment type="catalytic activity">
    <reaction evidence="5 7">
        <text>AMP + ATP = 2 ADP</text>
        <dbReference type="Rhea" id="RHEA:12973"/>
        <dbReference type="ChEBI" id="CHEBI:30616"/>
        <dbReference type="ChEBI" id="CHEBI:456215"/>
        <dbReference type="ChEBI" id="CHEBI:456216"/>
        <dbReference type="EC" id="2.7.4.3"/>
    </reaction>
</comment>
<dbReference type="NCBIfam" id="NF011105">
    <property type="entry name" value="PRK14532.1"/>
    <property type="match status" value="1"/>
</dbReference>
<keyword evidence="9" id="KW-1185">Reference proteome</keyword>
<comment type="subunit">
    <text evidence="5 7">Monomer.</text>
</comment>
<feature type="binding site" evidence="5">
    <location>
        <position position="178"/>
    </location>
    <ligand>
        <name>ATP</name>
        <dbReference type="ChEBI" id="CHEBI:30616"/>
    </ligand>
</feature>
<dbReference type="EC" id="2.7.4.3" evidence="5 7"/>
<sequence length="204" mass="22245">MRLVMLGPPGAGKSTQAQRAAAKYGIPHLSAGVLLRAAVASDAPVGALAKDTMARGDLVPDDIVQAIVFERLDGPETHNGFILDGFPRTIAQAEALDRFLRDRGLGLGAAIELKAKDHALVERIAARNANAVARREPRRIDDNADVLRSRIHAYHRQTAPLLEYYQRQGILHSVDGMLPIAEVEQEIDRIVARLQIEKVPDSDV</sequence>
<evidence type="ECO:0000256" key="1">
    <source>
        <dbReference type="ARBA" id="ARBA00022679"/>
    </source>
</evidence>
<feature type="binding site" evidence="5">
    <location>
        <position position="36"/>
    </location>
    <ligand>
        <name>AMP</name>
        <dbReference type="ChEBI" id="CHEBI:456215"/>
    </ligand>
</feature>
<reference evidence="8 9" key="1">
    <citation type="submission" date="2017-07" db="EMBL/GenBank/DDBJ databases">
        <title>Draft Genome Sequences of Select Purple Nonsulfur Bacteria.</title>
        <authorList>
            <person name="Lasarre B."/>
            <person name="Mckinlay J.B."/>
        </authorList>
    </citation>
    <scope>NUCLEOTIDE SEQUENCE [LARGE SCALE GENOMIC DNA]</scope>
    <source>
        <strain evidence="8 9">DSM 11907</strain>
    </source>
</reference>
<keyword evidence="3 5" id="KW-0547">Nucleotide-binding</keyword>
<dbReference type="AlphaFoldDB" id="A0A327KMN2"/>
<dbReference type="GO" id="GO:0005737">
    <property type="term" value="C:cytoplasm"/>
    <property type="evidence" value="ECO:0007669"/>
    <property type="project" value="UniProtKB-SubCell"/>
</dbReference>
<dbReference type="PANTHER" id="PTHR23359">
    <property type="entry name" value="NUCLEOTIDE KINASE"/>
    <property type="match status" value="1"/>
</dbReference>
<dbReference type="OrthoDB" id="9805030at2"/>
<dbReference type="NCBIfam" id="TIGR01351">
    <property type="entry name" value="adk"/>
    <property type="match status" value="1"/>
</dbReference>
<comment type="function">
    <text evidence="5">Catalyzes the reversible transfer of the terminal phosphate group between ATP and AMP. Plays an important role in cellular energy homeostasis and in adenine nucleotide metabolism.</text>
</comment>
<keyword evidence="2 5" id="KW-0545">Nucleotide biosynthesis</keyword>
<feature type="binding site" evidence="5">
    <location>
        <begin position="85"/>
        <end position="88"/>
    </location>
    <ligand>
        <name>AMP</name>
        <dbReference type="ChEBI" id="CHEBI:456215"/>
    </ligand>
</feature>
<dbReference type="GO" id="GO:0005524">
    <property type="term" value="F:ATP binding"/>
    <property type="evidence" value="ECO:0007669"/>
    <property type="project" value="UniProtKB-UniRule"/>
</dbReference>
<feature type="binding site" evidence="5">
    <location>
        <position position="127"/>
    </location>
    <ligand>
        <name>ATP</name>
        <dbReference type="ChEBI" id="CHEBI:30616"/>
    </ligand>
</feature>
<dbReference type="NCBIfam" id="NF011100">
    <property type="entry name" value="PRK14527.1"/>
    <property type="match status" value="1"/>
</dbReference>
<comment type="subcellular location">
    <subcellularLocation>
        <location evidence="5 7">Cytoplasm</location>
    </subcellularLocation>
</comment>
<dbReference type="Proteomes" id="UP000248863">
    <property type="component" value="Unassembled WGS sequence"/>
</dbReference>
<evidence type="ECO:0000256" key="6">
    <source>
        <dbReference type="RuleBase" id="RU003330"/>
    </source>
</evidence>
<dbReference type="UniPathway" id="UPA00588">
    <property type="reaction ID" value="UER00649"/>
</dbReference>
<dbReference type="HAMAP" id="MF_00235">
    <property type="entry name" value="Adenylate_kinase_Adk"/>
    <property type="match status" value="1"/>
</dbReference>
<dbReference type="CDD" id="cd01428">
    <property type="entry name" value="ADK"/>
    <property type="match status" value="1"/>
</dbReference>
<dbReference type="Gene3D" id="3.40.50.300">
    <property type="entry name" value="P-loop containing nucleotide triphosphate hydrolases"/>
    <property type="match status" value="1"/>
</dbReference>
<feature type="binding site" evidence="5">
    <location>
        <position position="139"/>
    </location>
    <ligand>
        <name>AMP</name>
        <dbReference type="ChEBI" id="CHEBI:456215"/>
    </ligand>
</feature>
<protein>
    <recommendedName>
        <fullName evidence="5 7">Adenylate kinase</fullName>
        <shortName evidence="5">AK</shortName>
        <ecNumber evidence="5 7">2.7.4.3</ecNumber>
    </recommendedName>
    <alternativeName>
        <fullName evidence="5">ATP-AMP transphosphorylase</fullName>
    </alternativeName>
    <alternativeName>
        <fullName evidence="5">ATP:AMP phosphotransferase</fullName>
    </alternativeName>
    <alternativeName>
        <fullName evidence="5">Adenylate monophosphate kinase</fullName>
    </alternativeName>
</protein>
<comment type="domain">
    <text evidence="5">Consists of three domains, a large central CORE domain and two small peripheral domains, NMPbind and LID, which undergo movements during catalysis. The LID domain closes over the site of phosphoryl transfer upon ATP binding. Assembling and dissambling the active center during each catalytic cycle provides an effective means to prevent ATP hydrolysis.</text>
</comment>
<feature type="binding site" evidence="5">
    <location>
        <position position="150"/>
    </location>
    <ligand>
        <name>AMP</name>
        <dbReference type="ChEBI" id="CHEBI:456215"/>
    </ligand>
</feature>
<dbReference type="InterPro" id="IPR000850">
    <property type="entry name" value="Adenylat/UMP-CMP_kin"/>
</dbReference>
<evidence type="ECO:0000256" key="4">
    <source>
        <dbReference type="ARBA" id="ARBA00022777"/>
    </source>
</evidence>
<feature type="binding site" evidence="5">
    <location>
        <begin position="57"/>
        <end position="59"/>
    </location>
    <ligand>
        <name>AMP</name>
        <dbReference type="ChEBI" id="CHEBI:456215"/>
    </ligand>
</feature>
<dbReference type="NCBIfam" id="NF001381">
    <property type="entry name" value="PRK00279.1-3"/>
    <property type="match status" value="1"/>
</dbReference>
<evidence type="ECO:0000256" key="2">
    <source>
        <dbReference type="ARBA" id="ARBA00022727"/>
    </source>
</evidence>
<gene>
    <name evidence="5" type="primary">adk</name>
    <name evidence="8" type="ORF">CH338_11380</name>
</gene>
<keyword evidence="4 5" id="KW-0418">Kinase</keyword>